<evidence type="ECO:0000256" key="1">
    <source>
        <dbReference type="SAM" id="MobiDB-lite"/>
    </source>
</evidence>
<accession>A0ABU6TK01</accession>
<evidence type="ECO:0000313" key="3">
    <source>
        <dbReference type="Proteomes" id="UP001341840"/>
    </source>
</evidence>
<gene>
    <name evidence="2" type="ORF">PIB30_051629</name>
</gene>
<feature type="region of interest" description="Disordered" evidence="1">
    <location>
        <begin position="30"/>
        <end position="91"/>
    </location>
</feature>
<keyword evidence="3" id="KW-1185">Reference proteome</keyword>
<evidence type="ECO:0000313" key="2">
    <source>
        <dbReference type="EMBL" id="MED6148283.1"/>
    </source>
</evidence>
<proteinExistence type="predicted"/>
<sequence length="223" mass="24780">MESVLLKFFQSQASSPSFINGVTSFFSYGGRSGNSATLQPPPKETLSQPVVPSASKVAMPPSTMAANLSPPASSKEKGKKKKKKEKSSGKETAFVPPELLVVESTITLIKDGFLKAPEPSIETSELWKSQVLLPFKVDNTLHAFLGPITTREELDSILNSFPSTVEYLPLVFCKDVRMDYFKARVFRTGPQQEARALFAKWKARLRPVYSKYRSKPILTKPYN</sequence>
<protein>
    <submittedName>
        <fullName evidence="2">Uncharacterized protein</fullName>
    </submittedName>
</protein>
<organism evidence="2 3">
    <name type="scientific">Stylosanthes scabra</name>
    <dbReference type="NCBI Taxonomy" id="79078"/>
    <lineage>
        <taxon>Eukaryota</taxon>
        <taxon>Viridiplantae</taxon>
        <taxon>Streptophyta</taxon>
        <taxon>Embryophyta</taxon>
        <taxon>Tracheophyta</taxon>
        <taxon>Spermatophyta</taxon>
        <taxon>Magnoliopsida</taxon>
        <taxon>eudicotyledons</taxon>
        <taxon>Gunneridae</taxon>
        <taxon>Pentapetalae</taxon>
        <taxon>rosids</taxon>
        <taxon>fabids</taxon>
        <taxon>Fabales</taxon>
        <taxon>Fabaceae</taxon>
        <taxon>Papilionoideae</taxon>
        <taxon>50 kb inversion clade</taxon>
        <taxon>dalbergioids sensu lato</taxon>
        <taxon>Dalbergieae</taxon>
        <taxon>Pterocarpus clade</taxon>
        <taxon>Stylosanthes</taxon>
    </lineage>
</organism>
<comment type="caution">
    <text evidence="2">The sequence shown here is derived from an EMBL/GenBank/DDBJ whole genome shotgun (WGS) entry which is preliminary data.</text>
</comment>
<name>A0ABU6TK01_9FABA</name>
<dbReference type="EMBL" id="JASCZI010090988">
    <property type="protein sequence ID" value="MED6148283.1"/>
    <property type="molecule type" value="Genomic_DNA"/>
</dbReference>
<dbReference type="Proteomes" id="UP001341840">
    <property type="component" value="Unassembled WGS sequence"/>
</dbReference>
<reference evidence="2 3" key="1">
    <citation type="journal article" date="2023" name="Plants (Basel)">
        <title>Bridging the Gap: Combining Genomics and Transcriptomics Approaches to Understand Stylosanthes scabra, an Orphan Legume from the Brazilian Caatinga.</title>
        <authorList>
            <person name="Ferreira-Neto J.R.C."/>
            <person name="da Silva M.D."/>
            <person name="Binneck E."/>
            <person name="de Melo N.F."/>
            <person name="da Silva R.H."/>
            <person name="de Melo A.L.T.M."/>
            <person name="Pandolfi V."/>
            <person name="Bustamante F.O."/>
            <person name="Brasileiro-Vidal A.C."/>
            <person name="Benko-Iseppon A.M."/>
        </authorList>
    </citation>
    <scope>NUCLEOTIDE SEQUENCE [LARGE SCALE GENOMIC DNA]</scope>
    <source>
        <tissue evidence="2">Leaves</tissue>
    </source>
</reference>